<evidence type="ECO:0000313" key="1">
    <source>
        <dbReference type="EMBL" id="GFT64480.1"/>
    </source>
</evidence>
<name>A0A8X6PFF3_NEPPI</name>
<gene>
    <name evidence="1" type="ORF">NPIL_210071</name>
</gene>
<dbReference type="AlphaFoldDB" id="A0A8X6PFF3"/>
<reference evidence="1" key="1">
    <citation type="submission" date="2020-08" db="EMBL/GenBank/DDBJ databases">
        <title>Multicomponent nature underlies the extraordinary mechanical properties of spider dragline silk.</title>
        <authorList>
            <person name="Kono N."/>
            <person name="Nakamura H."/>
            <person name="Mori M."/>
            <person name="Yoshida Y."/>
            <person name="Ohtoshi R."/>
            <person name="Malay A.D."/>
            <person name="Moran D.A.P."/>
            <person name="Tomita M."/>
            <person name="Numata K."/>
            <person name="Arakawa K."/>
        </authorList>
    </citation>
    <scope>NUCLEOTIDE SEQUENCE</scope>
</reference>
<dbReference type="Proteomes" id="UP000887013">
    <property type="component" value="Unassembled WGS sequence"/>
</dbReference>
<keyword evidence="2" id="KW-1185">Reference proteome</keyword>
<accession>A0A8X6PFF3</accession>
<dbReference type="InterPro" id="IPR023578">
    <property type="entry name" value="Ras_GEF_dom_sf"/>
</dbReference>
<dbReference type="GO" id="GO:0007264">
    <property type="term" value="P:small GTPase-mediated signal transduction"/>
    <property type="evidence" value="ECO:0007669"/>
    <property type="project" value="InterPro"/>
</dbReference>
<sequence length="118" mass="13916">MDPNHDPCTPYNGLFLKDVINSDAAHPPHETDNELRLSEIEKVFNSLPFHQSVNYDHLRVWPNIQHLLEPCPEQDSKIRGRFTFMVSNELEPSKHEFKNVYSKITQKLELFHSRSCYH</sequence>
<comment type="caution">
    <text evidence="1">The sequence shown here is derived from an EMBL/GenBank/DDBJ whole genome shotgun (WGS) entry which is preliminary data.</text>
</comment>
<proteinExistence type="predicted"/>
<evidence type="ECO:0000313" key="2">
    <source>
        <dbReference type="Proteomes" id="UP000887013"/>
    </source>
</evidence>
<protein>
    <submittedName>
        <fullName evidence="1">Uncharacterized protein</fullName>
    </submittedName>
</protein>
<dbReference type="SUPFAM" id="SSF48366">
    <property type="entry name" value="Ras GEF"/>
    <property type="match status" value="1"/>
</dbReference>
<dbReference type="OrthoDB" id="10254377at2759"/>
<dbReference type="EMBL" id="BMAW01068446">
    <property type="protein sequence ID" value="GFT64480.1"/>
    <property type="molecule type" value="Genomic_DNA"/>
</dbReference>
<dbReference type="GO" id="GO:0005085">
    <property type="term" value="F:guanyl-nucleotide exchange factor activity"/>
    <property type="evidence" value="ECO:0007669"/>
    <property type="project" value="InterPro"/>
</dbReference>
<dbReference type="Gene3D" id="1.10.840.10">
    <property type="entry name" value="Ras guanine-nucleotide exchange factors catalytic domain"/>
    <property type="match status" value="1"/>
</dbReference>
<dbReference type="InterPro" id="IPR036964">
    <property type="entry name" value="RASGEF_cat_dom_sf"/>
</dbReference>
<organism evidence="1 2">
    <name type="scientific">Nephila pilipes</name>
    <name type="common">Giant wood spider</name>
    <name type="synonym">Nephila maculata</name>
    <dbReference type="NCBI Taxonomy" id="299642"/>
    <lineage>
        <taxon>Eukaryota</taxon>
        <taxon>Metazoa</taxon>
        <taxon>Ecdysozoa</taxon>
        <taxon>Arthropoda</taxon>
        <taxon>Chelicerata</taxon>
        <taxon>Arachnida</taxon>
        <taxon>Araneae</taxon>
        <taxon>Araneomorphae</taxon>
        <taxon>Entelegynae</taxon>
        <taxon>Araneoidea</taxon>
        <taxon>Nephilidae</taxon>
        <taxon>Nephila</taxon>
    </lineage>
</organism>